<evidence type="ECO:0000313" key="3">
    <source>
        <dbReference type="Proteomes" id="UP000027238"/>
    </source>
</evidence>
<reference evidence="3" key="1">
    <citation type="journal article" date="2014" name="Genome Announc.">
        <title>Draft genome sequence of Colletotrichum sublineola, a destructive pathogen of cultivated sorghum.</title>
        <authorList>
            <person name="Baroncelli R."/>
            <person name="Sanz-Martin J.M."/>
            <person name="Rech G.E."/>
            <person name="Sukno S.A."/>
            <person name="Thon M.R."/>
        </authorList>
    </citation>
    <scope>NUCLEOTIDE SEQUENCE [LARGE SCALE GENOMIC DNA]</scope>
    <source>
        <strain evidence="3">TX430BB</strain>
    </source>
</reference>
<dbReference type="HOGENOM" id="CLU_915309_0_0_1"/>
<proteinExistence type="predicted"/>
<dbReference type="Proteomes" id="UP000027238">
    <property type="component" value="Unassembled WGS sequence"/>
</dbReference>
<organism evidence="2 3">
    <name type="scientific">Colletotrichum sublineola</name>
    <name type="common">Sorghum anthracnose fungus</name>
    <dbReference type="NCBI Taxonomy" id="1173701"/>
    <lineage>
        <taxon>Eukaryota</taxon>
        <taxon>Fungi</taxon>
        <taxon>Dikarya</taxon>
        <taxon>Ascomycota</taxon>
        <taxon>Pezizomycotina</taxon>
        <taxon>Sordariomycetes</taxon>
        <taxon>Hypocreomycetidae</taxon>
        <taxon>Glomerellales</taxon>
        <taxon>Glomerellaceae</taxon>
        <taxon>Colletotrichum</taxon>
        <taxon>Colletotrichum graminicola species complex</taxon>
    </lineage>
</organism>
<name>A0A066X0C3_COLSU</name>
<gene>
    <name evidence="2" type="ORF">CSUB01_02442</name>
</gene>
<dbReference type="OrthoDB" id="10598548at2759"/>
<feature type="compositionally biased region" description="Basic and acidic residues" evidence="1">
    <location>
        <begin position="192"/>
        <end position="202"/>
    </location>
</feature>
<comment type="caution">
    <text evidence="2">The sequence shown here is derived from an EMBL/GenBank/DDBJ whole genome shotgun (WGS) entry which is preliminary data.</text>
</comment>
<keyword evidence="3" id="KW-1185">Reference proteome</keyword>
<evidence type="ECO:0000256" key="1">
    <source>
        <dbReference type="SAM" id="MobiDB-lite"/>
    </source>
</evidence>
<dbReference type="EMBL" id="JMSE01001327">
    <property type="protein sequence ID" value="KDN62412.1"/>
    <property type="molecule type" value="Genomic_DNA"/>
</dbReference>
<feature type="region of interest" description="Disordered" evidence="1">
    <location>
        <begin position="180"/>
        <end position="252"/>
    </location>
</feature>
<evidence type="ECO:0000313" key="2">
    <source>
        <dbReference type="EMBL" id="KDN62412.1"/>
    </source>
</evidence>
<accession>A0A066X0C3</accession>
<protein>
    <submittedName>
        <fullName evidence="2">Uncharacterized protein</fullName>
    </submittedName>
</protein>
<sequence length="304" mass="34667">MDPADQVVTIRSGDLKLLTKVYAHLAEYAATKDKTQVDAAVRIINDSNPAPWISSVHLQQFMQKKRVCDGEAQEAVKEFRAVYPHLDPKELDELDWEWLTMTSAVMRKKPDEFDLSWNVLRWFLPNIATNCKNITCTKRLTKLVKSIDAIKKAYKDAVAKVETAALASILPNPLENAPPIADFESISGGDEPNNHELISEPKMRKKRRNQETGEEESSEPKRRMVNRQESASTMRSRRTQKLPADETMDELKEKRQQFMSKLEEQPLGSQSGLFRQTMLRLYQHGPGADLLEALEKTIGEEDTE</sequence>
<dbReference type="AlphaFoldDB" id="A0A066X0C3"/>